<dbReference type="CDD" id="cd13298">
    <property type="entry name" value="PH1_PH_fungal"/>
    <property type="match status" value="1"/>
</dbReference>
<evidence type="ECO:0000313" key="4">
    <source>
        <dbReference type="Proteomes" id="UP001227192"/>
    </source>
</evidence>
<proteinExistence type="predicted"/>
<feature type="domain" description="PH" evidence="2">
    <location>
        <begin position="107"/>
        <end position="208"/>
    </location>
</feature>
<dbReference type="PANTHER" id="PTHR14336">
    <property type="entry name" value="TANDEM PH DOMAIN CONTAINING PROTEIN"/>
    <property type="match status" value="1"/>
</dbReference>
<gene>
    <name evidence="3" type="ORF">VN97_g2193</name>
</gene>
<reference evidence="3" key="2">
    <citation type="journal article" date="2016" name="Fungal Biol.">
        <title>Ochratoxin A production by Penicillium thymicola.</title>
        <authorList>
            <person name="Nguyen H.D.T."/>
            <person name="McMullin D.R."/>
            <person name="Ponomareva E."/>
            <person name="Riley R."/>
            <person name="Pomraning K.R."/>
            <person name="Baker S.E."/>
            <person name="Seifert K.A."/>
        </authorList>
    </citation>
    <scope>NUCLEOTIDE SEQUENCE</scope>
    <source>
        <strain evidence="3">DAOM 180753</strain>
    </source>
</reference>
<name>A0AAI9XBJ5_PENTH</name>
<dbReference type="Pfam" id="PF00169">
    <property type="entry name" value="PH"/>
    <property type="match status" value="2"/>
</dbReference>
<dbReference type="AlphaFoldDB" id="A0AAI9XBJ5"/>
<dbReference type="SUPFAM" id="SSF50729">
    <property type="entry name" value="PH domain-like"/>
    <property type="match status" value="2"/>
</dbReference>
<dbReference type="Gene3D" id="2.30.29.30">
    <property type="entry name" value="Pleckstrin-homology domain (PH domain)/Phosphotyrosine-binding domain (PTB)"/>
    <property type="match status" value="2"/>
</dbReference>
<dbReference type="PROSITE" id="PS50003">
    <property type="entry name" value="PH_DOMAIN"/>
    <property type="match status" value="2"/>
</dbReference>
<evidence type="ECO:0000313" key="3">
    <source>
        <dbReference type="EMBL" id="KAJ9491055.1"/>
    </source>
</evidence>
<feature type="compositionally biased region" description="Basic and acidic residues" evidence="1">
    <location>
        <begin position="234"/>
        <end position="246"/>
    </location>
</feature>
<dbReference type="InterPro" id="IPR011993">
    <property type="entry name" value="PH-like_dom_sf"/>
</dbReference>
<comment type="caution">
    <text evidence="3">The sequence shown here is derived from an EMBL/GenBank/DDBJ whole genome shotgun (WGS) entry which is preliminary data.</text>
</comment>
<dbReference type="EMBL" id="LACB01000041">
    <property type="protein sequence ID" value="KAJ9491055.1"/>
    <property type="molecule type" value="Genomic_DNA"/>
</dbReference>
<reference evidence="3" key="1">
    <citation type="submission" date="2015-06" db="EMBL/GenBank/DDBJ databases">
        <authorList>
            <person name="Nguyen H."/>
        </authorList>
    </citation>
    <scope>NUCLEOTIDE SEQUENCE</scope>
    <source>
        <strain evidence="3">DAOM 180753</strain>
    </source>
</reference>
<feature type="domain" description="PH" evidence="2">
    <location>
        <begin position="340"/>
        <end position="439"/>
    </location>
</feature>
<evidence type="ECO:0000256" key="1">
    <source>
        <dbReference type="SAM" id="MobiDB-lite"/>
    </source>
</evidence>
<feature type="region of interest" description="Disordered" evidence="1">
    <location>
        <begin position="305"/>
        <end position="330"/>
    </location>
</feature>
<accession>A0AAI9XBJ5</accession>
<organism evidence="3 4">
    <name type="scientific">Penicillium thymicola</name>
    <dbReference type="NCBI Taxonomy" id="293382"/>
    <lineage>
        <taxon>Eukaryota</taxon>
        <taxon>Fungi</taxon>
        <taxon>Dikarya</taxon>
        <taxon>Ascomycota</taxon>
        <taxon>Pezizomycotina</taxon>
        <taxon>Eurotiomycetes</taxon>
        <taxon>Eurotiomycetidae</taxon>
        <taxon>Eurotiales</taxon>
        <taxon>Aspergillaceae</taxon>
        <taxon>Penicillium</taxon>
    </lineage>
</organism>
<dbReference type="SMART" id="SM00233">
    <property type="entry name" value="PH"/>
    <property type="match status" value="2"/>
</dbReference>
<protein>
    <recommendedName>
        <fullName evidence="2">PH domain-containing protein</fullName>
    </recommendedName>
</protein>
<dbReference type="Proteomes" id="UP001227192">
    <property type="component" value="Unassembled WGS sequence"/>
</dbReference>
<sequence>MSRSEGSKGLVPAKIIPVIPPIITTPHDNKLYGVTTVGFPPFFHFFPSTEPRLSNMNTVLTRPSFSEGRPAIKVPEPGPSHFRGPHNSGNLDPFSPVNENGSFEFDRVLKTGRVCRRVKHKHVFRASWKAAYLVLRPNLLSVYKDEETTRLRVSISLSEVTAVAPVKSPRSTRRHVFGVFTPSTNYRFEALSARDAEDWIDRIRAETPGDEDEQAFLALSKMRDAPTIHKQLVDETTDHSDFDHTGRASSPEPRHALSPRSKNAQRLPYIQDYSGNEMTSFSEFSDGPAPTRNSHLRSMPSIHSLSVSAPEDKTGPRPSASLPRDTNKQTDLGILRDPERVICQGYLQGLRIQGTVRQWKRLWVVLRPKSLAFYKDESEYAAIKIIPMSQVFDAAEVDPLSRSKTFCMQIIAEEKTYRLCAPEEESLARWLGSLKSILAARRRLDPGLGTSV</sequence>
<keyword evidence="4" id="KW-1185">Reference proteome</keyword>
<feature type="region of interest" description="Disordered" evidence="1">
    <location>
        <begin position="234"/>
        <end position="266"/>
    </location>
</feature>
<dbReference type="InterPro" id="IPR051707">
    <property type="entry name" value="PI-Interact_SigTrans_Reg"/>
</dbReference>
<dbReference type="CDD" id="cd13299">
    <property type="entry name" value="PH2_PH_fungal"/>
    <property type="match status" value="1"/>
</dbReference>
<dbReference type="InterPro" id="IPR001849">
    <property type="entry name" value="PH_domain"/>
</dbReference>
<dbReference type="PANTHER" id="PTHR14336:SF8">
    <property type="entry name" value="PROTEIN OPY1"/>
    <property type="match status" value="1"/>
</dbReference>
<feature type="region of interest" description="Disordered" evidence="1">
    <location>
        <begin position="278"/>
        <end position="297"/>
    </location>
</feature>
<evidence type="ECO:0000259" key="2">
    <source>
        <dbReference type="PROSITE" id="PS50003"/>
    </source>
</evidence>